<feature type="compositionally biased region" description="Basic and acidic residues" evidence="1">
    <location>
        <begin position="106"/>
        <end position="131"/>
    </location>
</feature>
<dbReference type="EMBL" id="PYDT01000001">
    <property type="protein sequence ID" value="THU73550.1"/>
    <property type="molecule type" value="Genomic_DNA"/>
</dbReference>
<evidence type="ECO:0000256" key="1">
    <source>
        <dbReference type="SAM" id="MobiDB-lite"/>
    </source>
</evidence>
<name>A0A4S8KE91_MUSBA</name>
<proteinExistence type="predicted"/>
<dbReference type="Proteomes" id="UP000317650">
    <property type="component" value="Chromosome 4"/>
</dbReference>
<feature type="region of interest" description="Disordered" evidence="1">
    <location>
        <begin position="72"/>
        <end position="167"/>
    </location>
</feature>
<reference evidence="2 3" key="1">
    <citation type="journal article" date="2019" name="Nat. Plants">
        <title>Genome sequencing of Musa balbisiana reveals subgenome evolution and function divergence in polyploid bananas.</title>
        <authorList>
            <person name="Yao X."/>
        </authorList>
    </citation>
    <scope>NUCLEOTIDE SEQUENCE [LARGE SCALE GENOMIC DNA]</scope>
    <source>
        <strain evidence="3">cv. DH-PKW</strain>
        <tissue evidence="2">Leaves</tissue>
    </source>
</reference>
<gene>
    <name evidence="2" type="ORF">C4D60_Mb04t24050</name>
</gene>
<feature type="compositionally biased region" description="Low complexity" evidence="1">
    <location>
        <begin position="83"/>
        <end position="96"/>
    </location>
</feature>
<evidence type="ECO:0000313" key="2">
    <source>
        <dbReference type="EMBL" id="THU73550.1"/>
    </source>
</evidence>
<feature type="region of interest" description="Disordered" evidence="1">
    <location>
        <begin position="1"/>
        <end position="25"/>
    </location>
</feature>
<protein>
    <submittedName>
        <fullName evidence="2">Uncharacterized protein</fullName>
    </submittedName>
</protein>
<accession>A0A4S8KE91</accession>
<sequence>MVIPVDLPSGQCRGGFPEGHDGQLPARRPVRRVTVGCELSKAEDSSERVVSTCGNHVVCDRGMWLKRAGRAEVDPGHAEVDSGGLRPRGTTQTGRPRSGGLGQFEAEGHDSVYDRGSRLKRADRAEVDSGRLRLRGTAQAGRPHRGGLGQSEVKGHGSSEQNAQRWTRVDCGRGARLRRAGHAVVDSGSLRPRVTTQVGRPRRGGLGQTAVEWHGLSGQTRWTRVVCGRGSRLKRAGRAKVDSGRLRQRGTAQAGRSRRGGLG</sequence>
<dbReference type="AlphaFoldDB" id="A0A4S8KE91"/>
<evidence type="ECO:0000313" key="3">
    <source>
        <dbReference type="Proteomes" id="UP000317650"/>
    </source>
</evidence>
<feature type="region of interest" description="Disordered" evidence="1">
    <location>
        <begin position="230"/>
        <end position="263"/>
    </location>
</feature>
<comment type="caution">
    <text evidence="2">The sequence shown here is derived from an EMBL/GenBank/DDBJ whole genome shotgun (WGS) entry which is preliminary data.</text>
</comment>
<keyword evidence="3" id="KW-1185">Reference proteome</keyword>
<organism evidence="2 3">
    <name type="scientific">Musa balbisiana</name>
    <name type="common">Banana</name>
    <dbReference type="NCBI Taxonomy" id="52838"/>
    <lineage>
        <taxon>Eukaryota</taxon>
        <taxon>Viridiplantae</taxon>
        <taxon>Streptophyta</taxon>
        <taxon>Embryophyta</taxon>
        <taxon>Tracheophyta</taxon>
        <taxon>Spermatophyta</taxon>
        <taxon>Magnoliopsida</taxon>
        <taxon>Liliopsida</taxon>
        <taxon>Zingiberales</taxon>
        <taxon>Musaceae</taxon>
        <taxon>Musa</taxon>
    </lineage>
</organism>